<dbReference type="InterPro" id="IPR009056">
    <property type="entry name" value="Cyt_c-like_dom"/>
</dbReference>
<keyword evidence="6" id="KW-0812">Transmembrane</keyword>
<protein>
    <recommendedName>
        <fullName evidence="7">Cytochrome c domain-containing protein</fullName>
    </recommendedName>
</protein>
<feature type="transmembrane region" description="Helical" evidence="6">
    <location>
        <begin position="46"/>
        <end position="65"/>
    </location>
</feature>
<keyword evidence="6" id="KW-0472">Membrane</keyword>
<dbReference type="EMBL" id="CP159373">
    <property type="protein sequence ID" value="XCN73578.1"/>
    <property type="molecule type" value="Genomic_DNA"/>
</dbReference>
<feature type="transmembrane region" description="Helical" evidence="6">
    <location>
        <begin position="77"/>
        <end position="97"/>
    </location>
</feature>
<dbReference type="GO" id="GO:0009055">
    <property type="term" value="F:electron transfer activity"/>
    <property type="evidence" value="ECO:0007669"/>
    <property type="project" value="InterPro"/>
</dbReference>
<keyword evidence="2 4" id="KW-0479">Metal-binding</keyword>
<keyword evidence="1 4" id="KW-0349">Heme</keyword>
<evidence type="ECO:0000256" key="3">
    <source>
        <dbReference type="ARBA" id="ARBA00023004"/>
    </source>
</evidence>
<evidence type="ECO:0000256" key="6">
    <source>
        <dbReference type="SAM" id="Phobius"/>
    </source>
</evidence>
<feature type="transmembrane region" description="Helical" evidence="6">
    <location>
        <begin position="109"/>
        <end position="132"/>
    </location>
</feature>
<organism evidence="8">
    <name type="scientific">Candidatus Electrothrix aestuarii</name>
    <dbReference type="NCBI Taxonomy" id="3062594"/>
    <lineage>
        <taxon>Bacteria</taxon>
        <taxon>Pseudomonadati</taxon>
        <taxon>Thermodesulfobacteriota</taxon>
        <taxon>Desulfobulbia</taxon>
        <taxon>Desulfobulbales</taxon>
        <taxon>Desulfobulbaceae</taxon>
        <taxon>Candidatus Electrothrix</taxon>
    </lineage>
</organism>
<evidence type="ECO:0000256" key="2">
    <source>
        <dbReference type="ARBA" id="ARBA00022723"/>
    </source>
</evidence>
<reference evidence="8" key="2">
    <citation type="submission" date="2024-06" db="EMBL/GenBank/DDBJ databases">
        <authorList>
            <person name="Plum-Jensen L.E."/>
            <person name="Schramm A."/>
            <person name="Marshall I.P.G."/>
        </authorList>
    </citation>
    <scope>NUCLEOTIDE SEQUENCE</scope>
    <source>
        <strain evidence="8">Rat1</strain>
    </source>
</reference>
<dbReference type="SUPFAM" id="SSF46626">
    <property type="entry name" value="Cytochrome c"/>
    <property type="match status" value="2"/>
</dbReference>
<sequence>MHPHFSSMLATLLVVIGGVTVLIMLEMTGKVRDSPRRKGWILLHRILGYLFLALFASMLVFMVIKAGGFQEELPARAMIHIVLALLLVPLIMIKIVIARRHAQLSTKLIMLGLAIFGLSFGLTGITAGYYALHRADYKYAILSDVDDDILNVEIGQKITNRKCSKCHSLERVYQSYKSDIAWTQTIHKMAELDYPNITNFDVKQIVGYLVQQQQKRQGEEKDKLRMEIGRSLVSQKCSICHNLDRIFGAKKSRQEWRETVSRMTRTNGDADYLTDLEADDIVYFLTNIRKGDSQEQEAEQEVEEKVGKEGQGGTIADSQEEPNAIKKLIEVKCSAGCHALDRVLRVHKEEKEWLETVNSMVEITGDPNFLSQQEKADIAHFLSTRKLENTGRNGVQHPVDIENIDPLLDNKCNVCHDLERIQRVTRNKEEWADIVNSMVESTGDPNYLSVQEKEKIINIISAWGSQEKKDEKPEE</sequence>
<keyword evidence="3 4" id="KW-0408">Iron</keyword>
<evidence type="ECO:0000256" key="4">
    <source>
        <dbReference type="PROSITE-ProRule" id="PRU00433"/>
    </source>
</evidence>
<accession>A0AAU8LXI6</accession>
<name>A0AAU8LXI6_9BACT</name>
<evidence type="ECO:0000256" key="5">
    <source>
        <dbReference type="SAM" id="MobiDB-lite"/>
    </source>
</evidence>
<dbReference type="GO" id="GO:0020037">
    <property type="term" value="F:heme binding"/>
    <property type="evidence" value="ECO:0007669"/>
    <property type="project" value="InterPro"/>
</dbReference>
<evidence type="ECO:0000313" key="8">
    <source>
        <dbReference type="EMBL" id="XCN73578.1"/>
    </source>
</evidence>
<dbReference type="PROSITE" id="PS51007">
    <property type="entry name" value="CYTC"/>
    <property type="match status" value="1"/>
</dbReference>
<feature type="domain" description="Cytochrome c" evidence="7">
    <location>
        <begin position="224"/>
        <end position="386"/>
    </location>
</feature>
<feature type="region of interest" description="Disordered" evidence="5">
    <location>
        <begin position="294"/>
        <end position="317"/>
    </location>
</feature>
<dbReference type="Gene3D" id="1.10.760.10">
    <property type="entry name" value="Cytochrome c-like domain"/>
    <property type="match status" value="4"/>
</dbReference>
<evidence type="ECO:0000256" key="1">
    <source>
        <dbReference type="ARBA" id="ARBA00022617"/>
    </source>
</evidence>
<dbReference type="KEGG" id="eaj:Q3M24_02155"/>
<dbReference type="InterPro" id="IPR036909">
    <property type="entry name" value="Cyt_c-like_dom_sf"/>
</dbReference>
<feature type="transmembrane region" description="Helical" evidence="6">
    <location>
        <begin position="6"/>
        <end position="25"/>
    </location>
</feature>
<reference evidence="8" key="1">
    <citation type="journal article" date="2024" name="Syst. Appl. Microbiol.">
        <title>First single-strain enrichments of Electrothrix cable bacteria, description of E. aestuarii sp. nov. and E. rattekaaiensis sp. nov., and proposal of a cable bacteria taxonomy following the rules of the SeqCode.</title>
        <authorList>
            <person name="Plum-Jensen L.E."/>
            <person name="Schramm A."/>
            <person name="Marshall I.P.G."/>
        </authorList>
    </citation>
    <scope>NUCLEOTIDE SEQUENCE</scope>
    <source>
        <strain evidence="8">Rat1</strain>
    </source>
</reference>
<evidence type="ECO:0000259" key="7">
    <source>
        <dbReference type="PROSITE" id="PS51007"/>
    </source>
</evidence>
<dbReference type="GO" id="GO:0046872">
    <property type="term" value="F:metal ion binding"/>
    <property type="evidence" value="ECO:0007669"/>
    <property type="project" value="UniProtKB-KW"/>
</dbReference>
<dbReference type="AlphaFoldDB" id="A0AAU8LXI6"/>
<gene>
    <name evidence="8" type="ORF">Q3M24_02155</name>
</gene>
<proteinExistence type="predicted"/>
<keyword evidence="6" id="KW-1133">Transmembrane helix</keyword>